<dbReference type="PROSITE" id="PS51257">
    <property type="entry name" value="PROKAR_LIPOPROTEIN"/>
    <property type="match status" value="1"/>
</dbReference>
<reference evidence="3" key="1">
    <citation type="journal article" date="2021" name="Front. Microbiol.">
        <title>Comprehensive Comparative Genomics and Phenotyping of Methylobacterium Species.</title>
        <authorList>
            <person name="Alessa O."/>
            <person name="Ogura Y."/>
            <person name="Fujitani Y."/>
            <person name="Takami H."/>
            <person name="Hayashi T."/>
            <person name="Sahin N."/>
            <person name="Tani A."/>
        </authorList>
    </citation>
    <scope>NUCLEOTIDE SEQUENCE</scope>
    <source>
        <strain evidence="3">DSM 17168</strain>
    </source>
</reference>
<organism evidence="3 4">
    <name type="scientific">Methylobacterium isbiliense</name>
    <dbReference type="NCBI Taxonomy" id="315478"/>
    <lineage>
        <taxon>Bacteria</taxon>
        <taxon>Pseudomonadati</taxon>
        <taxon>Pseudomonadota</taxon>
        <taxon>Alphaproteobacteria</taxon>
        <taxon>Hyphomicrobiales</taxon>
        <taxon>Methylobacteriaceae</taxon>
        <taxon>Methylobacterium</taxon>
    </lineage>
</organism>
<evidence type="ECO:0000313" key="3">
    <source>
        <dbReference type="EMBL" id="GJD98548.1"/>
    </source>
</evidence>
<evidence type="ECO:0000256" key="1">
    <source>
        <dbReference type="SAM" id="MobiDB-lite"/>
    </source>
</evidence>
<comment type="caution">
    <text evidence="3">The sequence shown here is derived from an EMBL/GenBank/DDBJ whole genome shotgun (WGS) entry which is preliminary data.</text>
</comment>
<evidence type="ECO:0008006" key="5">
    <source>
        <dbReference type="Google" id="ProtNLM"/>
    </source>
</evidence>
<evidence type="ECO:0000256" key="2">
    <source>
        <dbReference type="SAM" id="SignalP"/>
    </source>
</evidence>
<sequence>MKLSALAAAGTLAALLSACTSLESERTAFSETFNSQNYVRSTDTNGTQRRPDVNRMFTQPSVPSIANRGN</sequence>
<dbReference type="EMBL" id="BPQQ01000004">
    <property type="protein sequence ID" value="GJD98548.1"/>
    <property type="molecule type" value="Genomic_DNA"/>
</dbReference>
<proteinExistence type="predicted"/>
<name>A0ABQ4S7U3_9HYPH</name>
<accession>A0ABQ4S7U3</accession>
<reference evidence="3" key="2">
    <citation type="submission" date="2021-08" db="EMBL/GenBank/DDBJ databases">
        <authorList>
            <person name="Tani A."/>
            <person name="Ola A."/>
            <person name="Ogura Y."/>
            <person name="Katsura K."/>
            <person name="Hayashi T."/>
        </authorList>
    </citation>
    <scope>NUCLEOTIDE SEQUENCE</scope>
    <source>
        <strain evidence="3">DSM 17168</strain>
    </source>
</reference>
<dbReference type="RefSeq" id="WP_238233497.1">
    <property type="nucleotide sequence ID" value="NZ_BPQQ01000004.1"/>
</dbReference>
<protein>
    <recommendedName>
        <fullName evidence="5">Lipoprotein</fullName>
    </recommendedName>
</protein>
<keyword evidence="4" id="KW-1185">Reference proteome</keyword>
<feature type="region of interest" description="Disordered" evidence="1">
    <location>
        <begin position="39"/>
        <end position="70"/>
    </location>
</feature>
<dbReference type="Proteomes" id="UP001055153">
    <property type="component" value="Unassembled WGS sequence"/>
</dbReference>
<keyword evidence="2" id="KW-0732">Signal</keyword>
<evidence type="ECO:0000313" key="4">
    <source>
        <dbReference type="Proteomes" id="UP001055153"/>
    </source>
</evidence>
<feature type="signal peptide" evidence="2">
    <location>
        <begin position="1"/>
        <end position="18"/>
    </location>
</feature>
<gene>
    <name evidence="3" type="ORF">GMJLKIPL_0459</name>
</gene>
<feature type="chain" id="PRO_5046613761" description="Lipoprotein" evidence="2">
    <location>
        <begin position="19"/>
        <end position="70"/>
    </location>
</feature>
<feature type="compositionally biased region" description="Polar residues" evidence="1">
    <location>
        <begin position="39"/>
        <end position="48"/>
    </location>
</feature>
<feature type="compositionally biased region" description="Polar residues" evidence="1">
    <location>
        <begin position="56"/>
        <end position="70"/>
    </location>
</feature>